<evidence type="ECO:0000313" key="3">
    <source>
        <dbReference type="EMBL" id="MBC8533812.1"/>
    </source>
</evidence>
<evidence type="ECO:0000313" key="4">
    <source>
        <dbReference type="Proteomes" id="UP000651482"/>
    </source>
</evidence>
<dbReference type="AlphaFoldDB" id="A0A926D9F8"/>
<dbReference type="Proteomes" id="UP000651482">
    <property type="component" value="Unassembled WGS sequence"/>
</dbReference>
<feature type="domain" description="CtsR N-terminal HTH" evidence="1">
    <location>
        <begin position="2"/>
        <end position="71"/>
    </location>
</feature>
<name>A0A926D9F8_9FIRM</name>
<evidence type="ECO:0000259" key="2">
    <source>
        <dbReference type="Pfam" id="PF17727"/>
    </source>
</evidence>
<dbReference type="Pfam" id="PF17727">
    <property type="entry name" value="CtsR_C"/>
    <property type="match status" value="1"/>
</dbReference>
<comment type="caution">
    <text evidence="3">The sequence shown here is derived from an EMBL/GenBank/DDBJ whole genome shotgun (WGS) entry which is preliminary data.</text>
</comment>
<dbReference type="InterPro" id="IPR041908">
    <property type="entry name" value="CtsR_C_sf"/>
</dbReference>
<organism evidence="3 4">
    <name type="scientific">Yeguia hominis</name>
    <dbReference type="NCBI Taxonomy" id="2763662"/>
    <lineage>
        <taxon>Bacteria</taxon>
        <taxon>Bacillati</taxon>
        <taxon>Bacillota</taxon>
        <taxon>Clostridia</taxon>
        <taxon>Eubacteriales</taxon>
        <taxon>Yeguiaceae</taxon>
        <taxon>Yeguia</taxon>
    </lineage>
</organism>
<keyword evidence="4" id="KW-1185">Reference proteome</keyword>
<reference evidence="3" key="1">
    <citation type="submission" date="2020-08" db="EMBL/GenBank/DDBJ databases">
        <title>Genome public.</title>
        <authorList>
            <person name="Liu C."/>
            <person name="Sun Q."/>
        </authorList>
    </citation>
    <scope>NUCLEOTIDE SEQUENCE</scope>
    <source>
        <strain evidence="3">NSJ-40</strain>
    </source>
</reference>
<feature type="domain" description="CtsR C-terminal dimerization" evidence="2">
    <location>
        <begin position="75"/>
        <end position="146"/>
    </location>
</feature>
<dbReference type="Pfam" id="PF05848">
    <property type="entry name" value="CtsR"/>
    <property type="match status" value="1"/>
</dbReference>
<evidence type="ECO:0000259" key="1">
    <source>
        <dbReference type="Pfam" id="PF05848"/>
    </source>
</evidence>
<accession>A0A926D9F8</accession>
<proteinExistence type="predicted"/>
<gene>
    <name evidence="3" type="ORF">IAG03_07300</name>
</gene>
<dbReference type="InterPro" id="IPR040465">
    <property type="entry name" value="CtsR_N"/>
</dbReference>
<dbReference type="InterPro" id="IPR041473">
    <property type="entry name" value="CtsR_C"/>
</dbReference>
<sequence>MKISDSVANYILELLETDHGSAEIQRNELANILGCVPSQINYVITSRFTPEQGYIVESRRGGGGYIRITRITVDPKESIMHIVNSIGKTLDSATARAMLTNMLQSGILDKKEARLIHAATANRTYASVPQEMRDTLRATVFKEMLMIILDSK</sequence>
<protein>
    <submittedName>
        <fullName evidence="3">CtsR family transcriptional regulator</fullName>
    </submittedName>
</protein>
<dbReference type="RefSeq" id="WP_249319468.1">
    <property type="nucleotide sequence ID" value="NZ_JACRSN010000009.1"/>
</dbReference>
<dbReference type="Gene3D" id="1.10.1200.150">
    <property type="entry name" value="Transcriptional regulator CtsR, C-terminal domain"/>
    <property type="match status" value="1"/>
</dbReference>
<dbReference type="Gene3D" id="3.30.56.130">
    <property type="entry name" value="Transcriptional regulator CtsR, winged HTH domain"/>
    <property type="match status" value="1"/>
</dbReference>
<dbReference type="EMBL" id="JACRSN010000009">
    <property type="protein sequence ID" value="MBC8533812.1"/>
    <property type="molecule type" value="Genomic_DNA"/>
</dbReference>
<dbReference type="InterPro" id="IPR041902">
    <property type="entry name" value="CtsR_N_sf"/>
</dbReference>